<evidence type="ECO:0000313" key="19">
    <source>
        <dbReference type="Proteomes" id="UP000326939"/>
    </source>
</evidence>
<dbReference type="Gene3D" id="1.10.510.10">
    <property type="entry name" value="Transferase(Phosphotransferase) domain 1"/>
    <property type="match status" value="1"/>
</dbReference>
<feature type="compositionally biased region" description="Polar residues" evidence="16">
    <location>
        <begin position="11"/>
        <end position="38"/>
    </location>
</feature>
<evidence type="ECO:0000313" key="18">
    <source>
        <dbReference type="EMBL" id="KAB5519306.1"/>
    </source>
</evidence>
<evidence type="ECO:0000256" key="2">
    <source>
        <dbReference type="ARBA" id="ARBA00005354"/>
    </source>
</evidence>
<comment type="similarity">
    <text evidence="2">Belongs to the protein kinase superfamily. CAMK Ser/Thr protein kinase family. CaMK subfamily.</text>
</comment>
<dbReference type="AlphaFoldDB" id="A0A5N5JLA3"/>
<keyword evidence="11 15" id="KW-0067">ATP-binding</keyword>
<proteinExistence type="inferred from homology"/>
<dbReference type="InterPro" id="IPR011992">
    <property type="entry name" value="EF-hand-dom_pair"/>
</dbReference>
<reference evidence="19" key="1">
    <citation type="journal article" date="2019" name="Gigascience">
        <title>De novo genome assembly of the endangered Acer yangbiense, a plant species with extremely small populations endemic to Yunnan Province, China.</title>
        <authorList>
            <person name="Yang J."/>
            <person name="Wariss H.M."/>
            <person name="Tao L."/>
            <person name="Zhang R."/>
            <person name="Yun Q."/>
            <person name="Hollingsworth P."/>
            <person name="Dao Z."/>
            <person name="Luo G."/>
            <person name="Guo H."/>
            <person name="Ma Y."/>
            <person name="Sun W."/>
        </authorList>
    </citation>
    <scope>NUCLEOTIDE SEQUENCE [LARGE SCALE GENOMIC DNA]</scope>
    <source>
        <strain evidence="19">cv. br00</strain>
    </source>
</reference>
<keyword evidence="8" id="KW-0677">Repeat</keyword>
<dbReference type="CDD" id="cd05117">
    <property type="entry name" value="STKc_CAMK"/>
    <property type="match status" value="1"/>
</dbReference>
<comment type="subcellular location">
    <subcellularLocation>
        <location evidence="1">Membrane</location>
        <topology evidence="1">Lipid-anchor</topology>
        <orientation evidence="1">Cytoplasmic side</orientation>
    </subcellularLocation>
</comment>
<dbReference type="PROSITE" id="PS00108">
    <property type="entry name" value="PROTEIN_KINASE_ST"/>
    <property type="match status" value="1"/>
</dbReference>
<evidence type="ECO:0000256" key="5">
    <source>
        <dbReference type="ARBA" id="ARBA00022553"/>
    </source>
</evidence>
<keyword evidence="7" id="KW-0519">Myristate</keyword>
<dbReference type="FunFam" id="1.10.510.10:FF:001294">
    <property type="entry name" value="CDPK-related kinase 3"/>
    <property type="match status" value="1"/>
</dbReference>
<evidence type="ECO:0000256" key="13">
    <source>
        <dbReference type="ARBA" id="ARBA00047899"/>
    </source>
</evidence>
<dbReference type="Gene3D" id="1.10.238.10">
    <property type="entry name" value="EF-hand"/>
    <property type="match status" value="1"/>
</dbReference>
<dbReference type="EMBL" id="VDCV01000016">
    <property type="protein sequence ID" value="KAB5519306.1"/>
    <property type="molecule type" value="Genomic_DNA"/>
</dbReference>
<dbReference type="Pfam" id="PF00069">
    <property type="entry name" value="Pkinase"/>
    <property type="match status" value="1"/>
</dbReference>
<dbReference type="GO" id="GO:0016020">
    <property type="term" value="C:membrane"/>
    <property type="evidence" value="ECO:0007669"/>
    <property type="project" value="UniProtKB-SubCell"/>
</dbReference>
<gene>
    <name evidence="18" type="ORF">DKX38_023625</name>
</gene>
<dbReference type="Gene3D" id="3.30.200.20">
    <property type="entry name" value="Phosphorylase Kinase, domain 1"/>
    <property type="match status" value="1"/>
</dbReference>
<evidence type="ECO:0000256" key="9">
    <source>
        <dbReference type="ARBA" id="ARBA00022741"/>
    </source>
</evidence>
<keyword evidence="10" id="KW-0418">Kinase</keyword>
<keyword evidence="19" id="KW-1185">Reference proteome</keyword>
<accession>A0A5N5JLA3</accession>
<evidence type="ECO:0000256" key="3">
    <source>
        <dbReference type="ARBA" id="ARBA00012513"/>
    </source>
</evidence>
<dbReference type="InterPro" id="IPR011009">
    <property type="entry name" value="Kinase-like_dom_sf"/>
</dbReference>
<dbReference type="InterPro" id="IPR050205">
    <property type="entry name" value="CDPK_Ser/Thr_kinases"/>
</dbReference>
<dbReference type="Proteomes" id="UP000326939">
    <property type="component" value="Chromosome 16"/>
</dbReference>
<evidence type="ECO:0000256" key="11">
    <source>
        <dbReference type="ARBA" id="ARBA00022840"/>
    </source>
</evidence>
<evidence type="ECO:0000256" key="4">
    <source>
        <dbReference type="ARBA" id="ARBA00022527"/>
    </source>
</evidence>
<evidence type="ECO:0000256" key="16">
    <source>
        <dbReference type="SAM" id="MobiDB-lite"/>
    </source>
</evidence>
<evidence type="ECO:0000256" key="14">
    <source>
        <dbReference type="ARBA" id="ARBA00048679"/>
    </source>
</evidence>
<dbReference type="EC" id="2.7.11.1" evidence="3"/>
<feature type="domain" description="Protein kinase" evidence="17">
    <location>
        <begin position="125"/>
        <end position="387"/>
    </location>
</feature>
<keyword evidence="6" id="KW-0808">Transferase</keyword>
<sequence length="602" mass="67170">MGLCHGKPIELQQNQSKNNTLSIETDSTQPPNSHTSKTSNFPFYSPSPLPSLFKTSPAISSVSSTPLRIFKRPFPPPSPAKHIRALLARRHGSVKPNEASIPEGSESDIGLDKNFGFSKQFVSHYELGEEVGRGHFGYTCSAKAKKGSLKGHDVAVKVIPKSKMTTAIAIEDVRREVKILRALTGHNNLVQFYDAYEDEDNVYVVMELCKGGELLDRILSRGGKYSEEDAKIVMVQILSVVAYCHLQGVVHRDLKPENFLFTTKEENSPLKAIDFGLSDYVKPDERLNDIVGSAYYVAPEVLHRSYGTEADMWSIGVIAYILLCGSRPFWARTESGIFRAVLKADPSFDEAPWPSLSPEAVDFVKRLLNKDYRKRLTAAQALSHPWLANHHDIKIPLDIIVYKLVRAYICSSSLRKSALGALAKTLTGAQLAYLREQFTLLGPSKNGFISMQNFKTAIIKHSTDAMKDSRVLDYVSMISSLQYRKLDFEEFSAVATSVHQLEGMDCWEQHARRAYELFEKDGNRPIMIEELASVCSLTAKVLDDCFGLVGPHSFFTPELGLSPSVPVHVVLQDWIRHSDGKLSFLGFVRLLHGVSSRTFQKA</sequence>
<evidence type="ECO:0000256" key="1">
    <source>
        <dbReference type="ARBA" id="ARBA00004423"/>
    </source>
</evidence>
<comment type="catalytic activity">
    <reaction evidence="13">
        <text>L-threonyl-[protein] + ATP = O-phospho-L-threonyl-[protein] + ADP + H(+)</text>
        <dbReference type="Rhea" id="RHEA:46608"/>
        <dbReference type="Rhea" id="RHEA-COMP:11060"/>
        <dbReference type="Rhea" id="RHEA-COMP:11605"/>
        <dbReference type="ChEBI" id="CHEBI:15378"/>
        <dbReference type="ChEBI" id="CHEBI:30013"/>
        <dbReference type="ChEBI" id="CHEBI:30616"/>
        <dbReference type="ChEBI" id="CHEBI:61977"/>
        <dbReference type="ChEBI" id="CHEBI:456216"/>
        <dbReference type="EC" id="2.7.11.1"/>
    </reaction>
</comment>
<dbReference type="PROSITE" id="PS00107">
    <property type="entry name" value="PROTEIN_KINASE_ATP"/>
    <property type="match status" value="1"/>
</dbReference>
<evidence type="ECO:0000256" key="10">
    <source>
        <dbReference type="ARBA" id="ARBA00022777"/>
    </source>
</evidence>
<dbReference type="GO" id="GO:0005524">
    <property type="term" value="F:ATP binding"/>
    <property type="evidence" value="ECO:0007669"/>
    <property type="project" value="UniProtKB-UniRule"/>
</dbReference>
<dbReference type="GO" id="GO:0004674">
    <property type="term" value="F:protein serine/threonine kinase activity"/>
    <property type="evidence" value="ECO:0007669"/>
    <property type="project" value="UniProtKB-KW"/>
</dbReference>
<dbReference type="SUPFAM" id="SSF56112">
    <property type="entry name" value="Protein kinase-like (PK-like)"/>
    <property type="match status" value="1"/>
</dbReference>
<dbReference type="InterPro" id="IPR017441">
    <property type="entry name" value="Protein_kinase_ATP_BS"/>
</dbReference>
<dbReference type="PROSITE" id="PS50011">
    <property type="entry name" value="PROTEIN_KINASE_DOM"/>
    <property type="match status" value="1"/>
</dbReference>
<feature type="region of interest" description="Disordered" evidence="16">
    <location>
        <begin position="1"/>
        <end position="42"/>
    </location>
</feature>
<evidence type="ECO:0000259" key="17">
    <source>
        <dbReference type="PROSITE" id="PS50011"/>
    </source>
</evidence>
<protein>
    <recommendedName>
        <fullName evidence="3">non-specific serine/threonine protein kinase</fullName>
        <ecNumber evidence="3">2.7.11.1</ecNumber>
    </recommendedName>
</protein>
<evidence type="ECO:0000256" key="15">
    <source>
        <dbReference type="PROSITE-ProRule" id="PRU10141"/>
    </source>
</evidence>
<feature type="binding site" evidence="15">
    <location>
        <position position="157"/>
    </location>
    <ligand>
        <name>ATP</name>
        <dbReference type="ChEBI" id="CHEBI:30616"/>
    </ligand>
</feature>
<keyword evidence="5" id="KW-0597">Phosphoprotein</keyword>
<dbReference type="FunFam" id="3.30.200.20:FF:000101">
    <property type="entry name" value="CDPK-related kinase 1"/>
    <property type="match status" value="1"/>
</dbReference>
<dbReference type="InterPro" id="IPR000719">
    <property type="entry name" value="Prot_kinase_dom"/>
</dbReference>
<keyword evidence="4" id="KW-0723">Serine/threonine-protein kinase</keyword>
<dbReference type="FunFam" id="1.10.238.10:FF:000085">
    <property type="entry name" value="CDPK-related kinase 1"/>
    <property type="match status" value="1"/>
</dbReference>
<dbReference type="PANTHER" id="PTHR24349">
    <property type="entry name" value="SERINE/THREONINE-PROTEIN KINASE"/>
    <property type="match status" value="1"/>
</dbReference>
<dbReference type="SUPFAM" id="SSF47473">
    <property type="entry name" value="EF-hand"/>
    <property type="match status" value="1"/>
</dbReference>
<comment type="caution">
    <text evidence="18">The sequence shown here is derived from an EMBL/GenBank/DDBJ whole genome shotgun (WGS) entry which is preliminary data.</text>
</comment>
<keyword evidence="9 15" id="KW-0547">Nucleotide-binding</keyword>
<evidence type="ECO:0000256" key="12">
    <source>
        <dbReference type="ARBA" id="ARBA00023288"/>
    </source>
</evidence>
<evidence type="ECO:0000256" key="8">
    <source>
        <dbReference type="ARBA" id="ARBA00022737"/>
    </source>
</evidence>
<dbReference type="InterPro" id="IPR008271">
    <property type="entry name" value="Ser/Thr_kinase_AS"/>
</dbReference>
<organism evidence="18 19">
    <name type="scientific">Salix brachista</name>
    <dbReference type="NCBI Taxonomy" id="2182728"/>
    <lineage>
        <taxon>Eukaryota</taxon>
        <taxon>Viridiplantae</taxon>
        <taxon>Streptophyta</taxon>
        <taxon>Embryophyta</taxon>
        <taxon>Tracheophyta</taxon>
        <taxon>Spermatophyta</taxon>
        <taxon>Magnoliopsida</taxon>
        <taxon>eudicotyledons</taxon>
        <taxon>Gunneridae</taxon>
        <taxon>Pentapetalae</taxon>
        <taxon>rosids</taxon>
        <taxon>fabids</taxon>
        <taxon>Malpighiales</taxon>
        <taxon>Salicaceae</taxon>
        <taxon>Saliceae</taxon>
        <taxon>Salix</taxon>
    </lineage>
</organism>
<keyword evidence="12" id="KW-0449">Lipoprotein</keyword>
<evidence type="ECO:0000256" key="7">
    <source>
        <dbReference type="ARBA" id="ARBA00022707"/>
    </source>
</evidence>
<dbReference type="FunFam" id="1.10.510.10:FF:001864">
    <property type="entry name" value="Calcium-dependent protein kinase SK5"/>
    <property type="match status" value="1"/>
</dbReference>
<dbReference type="SMART" id="SM00220">
    <property type="entry name" value="S_TKc"/>
    <property type="match status" value="1"/>
</dbReference>
<name>A0A5N5JLA3_9ROSI</name>
<comment type="catalytic activity">
    <reaction evidence="14">
        <text>L-seryl-[protein] + ATP = O-phospho-L-seryl-[protein] + ADP + H(+)</text>
        <dbReference type="Rhea" id="RHEA:17989"/>
        <dbReference type="Rhea" id="RHEA-COMP:9863"/>
        <dbReference type="Rhea" id="RHEA-COMP:11604"/>
        <dbReference type="ChEBI" id="CHEBI:15378"/>
        <dbReference type="ChEBI" id="CHEBI:29999"/>
        <dbReference type="ChEBI" id="CHEBI:30616"/>
        <dbReference type="ChEBI" id="CHEBI:83421"/>
        <dbReference type="ChEBI" id="CHEBI:456216"/>
        <dbReference type="EC" id="2.7.11.1"/>
    </reaction>
</comment>
<evidence type="ECO:0000256" key="6">
    <source>
        <dbReference type="ARBA" id="ARBA00022679"/>
    </source>
</evidence>